<keyword evidence="2" id="KW-1185">Reference proteome</keyword>
<dbReference type="EMBL" id="JAATEP010000001">
    <property type="protein sequence ID" value="NJP88073.1"/>
    <property type="molecule type" value="Genomic_DNA"/>
</dbReference>
<protein>
    <submittedName>
        <fullName evidence="1">Phenylacetate--CoA ligase family protein</fullName>
    </submittedName>
</protein>
<accession>A0ABX1AR31</accession>
<name>A0ABX1AR31_9ACTN</name>
<keyword evidence="1" id="KW-0436">Ligase</keyword>
<dbReference type="InterPro" id="IPR042099">
    <property type="entry name" value="ANL_N_sf"/>
</dbReference>
<proteinExistence type="predicted"/>
<gene>
    <name evidence="1" type="ORF">HCN51_01140</name>
</gene>
<evidence type="ECO:0000313" key="2">
    <source>
        <dbReference type="Proteomes" id="UP000696294"/>
    </source>
</evidence>
<sequence length="453" mass="50301">MDPVELFHQVAATVPAYGRFLAEHQVDPAQVVTFEDFARLPMTTKDTYTRRHPLPDLCRNGVIGDMIAVSSGSTGVPSFWPRSAADERVIADRFEEVLGGSFGARERRTLAVVCFALGTWVGGLFTVACCRHLAERGLPITVVAPGTDRREIARVLPELAPYFEQVVLLGYPPFLKNVVDTEDLPWASWDVKLVTAGEVFSEEWRTLVAERAGIADPVRGIASLYGTADAGVLGNETPLSVELRRFLSARPGTARELFGESRLPTLVQYDPEVRFFEEHEGTLLFSGDNGVPLVRYHIADDGGVIPYEELLGFVRRHGFEPREDGPRRPFVYVFGRSHFTVSYYGANIYPENIAIGLEQPGVSERVTGKFVLEAAEDERRDRHLTVTVELMPGEKPSEETAQAVGASILAQLLRLNSEFAAYVPVPRQAPFVRLREAGDPEYFPPGAKHRYTR</sequence>
<comment type="caution">
    <text evidence="1">The sequence shown here is derived from an EMBL/GenBank/DDBJ whole genome shotgun (WGS) entry which is preliminary data.</text>
</comment>
<dbReference type="RefSeq" id="WP_168005765.1">
    <property type="nucleotide sequence ID" value="NZ_JAATEP010000001.1"/>
</dbReference>
<organism evidence="1 2">
    <name type="scientific">Nonomuraea composti</name>
    <dbReference type="NCBI Taxonomy" id="2720023"/>
    <lineage>
        <taxon>Bacteria</taxon>
        <taxon>Bacillati</taxon>
        <taxon>Actinomycetota</taxon>
        <taxon>Actinomycetes</taxon>
        <taxon>Streptosporangiales</taxon>
        <taxon>Streptosporangiaceae</taxon>
        <taxon>Nonomuraea</taxon>
    </lineage>
</organism>
<evidence type="ECO:0000313" key="1">
    <source>
        <dbReference type="EMBL" id="NJP88073.1"/>
    </source>
</evidence>
<reference evidence="1 2" key="1">
    <citation type="submission" date="2020-03" db="EMBL/GenBank/DDBJ databases">
        <title>WGS of actinomycetes isolated from Thailand.</title>
        <authorList>
            <person name="Thawai C."/>
        </authorList>
    </citation>
    <scope>NUCLEOTIDE SEQUENCE [LARGE SCALE GENOMIC DNA]</scope>
    <source>
        <strain evidence="1 2">FMUSA5-5</strain>
    </source>
</reference>
<dbReference type="PANTHER" id="PTHR43845">
    <property type="entry name" value="BLR5969 PROTEIN"/>
    <property type="match status" value="1"/>
</dbReference>
<dbReference type="Gene3D" id="3.40.50.12780">
    <property type="entry name" value="N-terminal domain of ligase-like"/>
    <property type="match status" value="1"/>
</dbReference>
<dbReference type="GO" id="GO:0016874">
    <property type="term" value="F:ligase activity"/>
    <property type="evidence" value="ECO:0007669"/>
    <property type="project" value="UniProtKB-KW"/>
</dbReference>
<dbReference type="Proteomes" id="UP000696294">
    <property type="component" value="Unassembled WGS sequence"/>
</dbReference>
<dbReference type="SUPFAM" id="SSF56801">
    <property type="entry name" value="Acetyl-CoA synthetase-like"/>
    <property type="match status" value="1"/>
</dbReference>
<dbReference type="PANTHER" id="PTHR43845:SF1">
    <property type="entry name" value="BLR5969 PROTEIN"/>
    <property type="match status" value="1"/>
</dbReference>